<dbReference type="EMBL" id="VUBA01000021">
    <property type="protein sequence ID" value="MPQ83109.1"/>
    <property type="molecule type" value="Genomic_DNA"/>
</dbReference>
<dbReference type="SMART" id="SM00860">
    <property type="entry name" value="SMI1_KNR4"/>
    <property type="match status" value="1"/>
</dbReference>
<comment type="caution">
    <text evidence="2">The sequence shown here is derived from an EMBL/GenBank/DDBJ whole genome shotgun (WGS) entry which is preliminary data.</text>
</comment>
<dbReference type="InterPro" id="IPR018958">
    <property type="entry name" value="Knr4/Smi1-like_dom"/>
</dbReference>
<dbReference type="AlphaFoldDB" id="A0A5N7JP09"/>
<gene>
    <name evidence="2" type="ORF">F0170_03365</name>
</gene>
<evidence type="ECO:0000313" key="3">
    <source>
        <dbReference type="Proteomes" id="UP000325438"/>
    </source>
</evidence>
<proteinExistence type="predicted"/>
<evidence type="ECO:0000259" key="1">
    <source>
        <dbReference type="SMART" id="SM00860"/>
    </source>
</evidence>
<dbReference type="Gene3D" id="3.40.1580.10">
    <property type="entry name" value="SMI1/KNR4-like"/>
    <property type="match status" value="1"/>
</dbReference>
<sequence length="146" mass="16761">MTLTDFVNLVTETEQTHPVWFDLNADKTASDRAIVASQQSLGLRFPNEYVQFIKKYGGGYFAFSIVYSLDNASDFNIIEINKRKSSLHKNYFLFSENGCGDFYAFKIVNNCCLPEVFFFDHEISAWSKTNYKNLFSFLSEVALAHS</sequence>
<dbReference type="RefSeq" id="WP_152748679.1">
    <property type="nucleotide sequence ID" value="NZ_VUBA01000021.1"/>
</dbReference>
<dbReference type="InterPro" id="IPR037883">
    <property type="entry name" value="Knr4/Smi1-like_sf"/>
</dbReference>
<name>A0A5N7JP09_9PSED</name>
<dbReference type="Proteomes" id="UP000325438">
    <property type="component" value="Unassembled WGS sequence"/>
</dbReference>
<feature type="domain" description="Knr4/Smi1-like" evidence="1">
    <location>
        <begin position="28"/>
        <end position="140"/>
    </location>
</feature>
<organism evidence="2 3">
    <name type="scientific">Pseudomonas kitaguniensis</name>
    <dbReference type="NCBI Taxonomy" id="2607908"/>
    <lineage>
        <taxon>Bacteria</taxon>
        <taxon>Pseudomonadati</taxon>
        <taxon>Pseudomonadota</taxon>
        <taxon>Gammaproteobacteria</taxon>
        <taxon>Pseudomonadales</taxon>
        <taxon>Pseudomonadaceae</taxon>
        <taxon>Pseudomonas</taxon>
    </lineage>
</organism>
<dbReference type="Pfam" id="PF14568">
    <property type="entry name" value="SUKH_6"/>
    <property type="match status" value="1"/>
</dbReference>
<reference evidence="2 3" key="1">
    <citation type="submission" date="2019-09" db="EMBL/GenBank/DDBJ databases">
        <title>The draft genomes of Allium pathogen Pseudomonas sp.</title>
        <authorList>
            <person name="Fujikawa T."/>
            <person name="Sawada H."/>
        </authorList>
    </citation>
    <scope>NUCLEOTIDE SEQUENCE [LARGE SCALE GENOMIC DNA]</scope>
    <source>
        <strain evidence="2 3">MAFF 730085</strain>
    </source>
</reference>
<protein>
    <submittedName>
        <fullName evidence="2">SMI1/KNR4 family protein</fullName>
    </submittedName>
</protein>
<dbReference type="SUPFAM" id="SSF160631">
    <property type="entry name" value="SMI1/KNR4-like"/>
    <property type="match status" value="1"/>
</dbReference>
<accession>A0A5N7JP09</accession>
<evidence type="ECO:0000313" key="2">
    <source>
        <dbReference type="EMBL" id="MPQ83109.1"/>
    </source>
</evidence>